<dbReference type="PANTHER" id="PTHR43709">
    <property type="entry name" value="ACONITATE ISOMERASE-RELATED"/>
    <property type="match status" value="1"/>
</dbReference>
<evidence type="ECO:0000313" key="4">
    <source>
        <dbReference type="EMBL" id="MBM9509116.1"/>
    </source>
</evidence>
<dbReference type="Pfam" id="PF04303">
    <property type="entry name" value="PrpF"/>
    <property type="match status" value="1"/>
</dbReference>
<evidence type="ECO:0008006" key="6">
    <source>
        <dbReference type="Google" id="ProtNLM"/>
    </source>
</evidence>
<dbReference type="InterPro" id="IPR007400">
    <property type="entry name" value="PrpF-like"/>
</dbReference>
<protein>
    <recommendedName>
        <fullName evidence="6">PrpF protein</fullName>
    </recommendedName>
</protein>
<feature type="region of interest" description="Disordered" evidence="3">
    <location>
        <begin position="1"/>
        <end position="23"/>
    </location>
</feature>
<evidence type="ECO:0000256" key="2">
    <source>
        <dbReference type="ARBA" id="ARBA00023235"/>
    </source>
</evidence>
<evidence type="ECO:0000256" key="3">
    <source>
        <dbReference type="SAM" id="MobiDB-lite"/>
    </source>
</evidence>
<accession>A0ABS2U1P3</accession>
<dbReference type="PANTHER" id="PTHR43709:SF2">
    <property type="entry name" value="DUF453 DOMAIN PROTEIN (AFU_ORTHOLOGUE AFUA_6G00360)"/>
    <property type="match status" value="1"/>
</dbReference>
<dbReference type="Gene3D" id="3.10.310.10">
    <property type="entry name" value="Diaminopimelate Epimerase, Chain A, domain 1"/>
    <property type="match status" value="2"/>
</dbReference>
<keyword evidence="5" id="KW-1185">Reference proteome</keyword>
<gene>
    <name evidence="4" type="ORF">ITX44_32130</name>
</gene>
<name>A0ABS2U1P3_9ACTN</name>
<evidence type="ECO:0000256" key="1">
    <source>
        <dbReference type="ARBA" id="ARBA00007673"/>
    </source>
</evidence>
<organism evidence="4 5">
    <name type="scientific">Actinacidiphila acididurans</name>
    <dbReference type="NCBI Taxonomy" id="2784346"/>
    <lineage>
        <taxon>Bacteria</taxon>
        <taxon>Bacillati</taxon>
        <taxon>Actinomycetota</taxon>
        <taxon>Actinomycetes</taxon>
        <taxon>Kitasatosporales</taxon>
        <taxon>Streptomycetaceae</taxon>
        <taxon>Actinacidiphila</taxon>
    </lineage>
</organism>
<dbReference type="RefSeq" id="WP_205361782.1">
    <property type="nucleotide sequence ID" value="NZ_JADKYB010000022.1"/>
</dbReference>
<evidence type="ECO:0000313" key="5">
    <source>
        <dbReference type="Proteomes" id="UP000749040"/>
    </source>
</evidence>
<dbReference type="EMBL" id="JADKYB010000022">
    <property type="protein sequence ID" value="MBM9509116.1"/>
    <property type="molecule type" value="Genomic_DNA"/>
</dbReference>
<sequence>MTEDRENERANDPGNGRADNLADTGFPTGFMAAEMVSIPAMVIRGGTSKGVFLRGRDLPADRSLWGPYLIDMFGARDARQIDGIGGAMPTTSKCCIVEASERPDADVDYTFAQIGIGEERVYWDFNCGNLTPSVGTYAILAGLVPAVAGRTTVRVYQTNTRMLLTIDVPTGPDGSPLVAGDFEMAGVTGPGAPVTTDFSRAIGASLGGGLFPTGRRTDVITVPGVGEVTCSILDLANMCVFFRAEDAGLTGLEMPAEGPLGVAERFHEVRRAAQDLLGVDHGKTTPWPVAITAARDFELYGGGTLAAGDYDFAVRFAGIQPMRDTLHEAFPGTASCCTAVAAVTEGTVVHGLYAGRKPGSVLLAHPSGVSVVEAATHDEDGQCVVDAVRIARTARPIMTGTVFVRKSEVERLCSVIPADDRTRSSVPAG</sequence>
<keyword evidence="2" id="KW-0413">Isomerase</keyword>
<comment type="similarity">
    <text evidence="1">Belongs to the PrpF family.</text>
</comment>
<dbReference type="SUPFAM" id="SSF54506">
    <property type="entry name" value="Diaminopimelate epimerase-like"/>
    <property type="match status" value="2"/>
</dbReference>
<feature type="compositionally biased region" description="Basic and acidic residues" evidence="3">
    <location>
        <begin position="1"/>
        <end position="11"/>
    </location>
</feature>
<proteinExistence type="inferred from homology"/>
<dbReference type="Proteomes" id="UP000749040">
    <property type="component" value="Unassembled WGS sequence"/>
</dbReference>
<comment type="caution">
    <text evidence="4">The sequence shown here is derived from an EMBL/GenBank/DDBJ whole genome shotgun (WGS) entry which is preliminary data.</text>
</comment>
<reference evidence="4 5" key="1">
    <citation type="submission" date="2021-01" db="EMBL/GenBank/DDBJ databases">
        <title>Streptomyces acididurans sp. nov., isolated from a peat swamp forest soil.</title>
        <authorList>
            <person name="Chantavorakit T."/>
            <person name="Duangmal K."/>
        </authorList>
    </citation>
    <scope>NUCLEOTIDE SEQUENCE [LARGE SCALE GENOMIC DNA]</scope>
    <source>
        <strain evidence="4 5">KK5PA1</strain>
    </source>
</reference>